<dbReference type="EMBL" id="BQNB010021372">
    <property type="protein sequence ID" value="GJU05732.1"/>
    <property type="molecule type" value="Genomic_DNA"/>
</dbReference>
<name>A0ABQ5J219_9ASTR</name>
<reference evidence="1" key="2">
    <citation type="submission" date="2022-01" db="EMBL/GenBank/DDBJ databases">
        <authorList>
            <person name="Yamashiro T."/>
            <person name="Shiraishi A."/>
            <person name="Satake H."/>
            <person name="Nakayama K."/>
        </authorList>
    </citation>
    <scope>NUCLEOTIDE SEQUENCE</scope>
</reference>
<comment type="caution">
    <text evidence="1">The sequence shown here is derived from an EMBL/GenBank/DDBJ whole genome shotgun (WGS) entry which is preliminary data.</text>
</comment>
<evidence type="ECO:0000313" key="2">
    <source>
        <dbReference type="Proteomes" id="UP001151760"/>
    </source>
</evidence>
<reference evidence="1" key="1">
    <citation type="journal article" date="2022" name="Int. J. Mol. Sci.">
        <title>Draft Genome of Tanacetum Coccineum: Genomic Comparison of Closely Related Tanacetum-Family Plants.</title>
        <authorList>
            <person name="Yamashiro T."/>
            <person name="Shiraishi A."/>
            <person name="Nakayama K."/>
            <person name="Satake H."/>
        </authorList>
    </citation>
    <scope>NUCLEOTIDE SEQUENCE</scope>
</reference>
<proteinExistence type="predicted"/>
<keyword evidence="2" id="KW-1185">Reference proteome</keyword>
<accession>A0ABQ5J219</accession>
<dbReference type="Proteomes" id="UP001151760">
    <property type="component" value="Unassembled WGS sequence"/>
</dbReference>
<evidence type="ECO:0000313" key="1">
    <source>
        <dbReference type="EMBL" id="GJU05732.1"/>
    </source>
</evidence>
<sequence>MIFAGAENNPPMLDKLMYDSWQSLVLLYIKGKKNGRMMLESIENRPLVYSTIEENGLPPDVYSLVNHCKTTKDIWDRVKLLMQGTELSNQERKCKLYNEFDKFTSQVQVYTKFLNALQPEWRKFVTNVKLAKNLYNTNYDQLYAYLSQYKGHANDA</sequence>
<organism evidence="1 2">
    <name type="scientific">Tanacetum coccineum</name>
    <dbReference type="NCBI Taxonomy" id="301880"/>
    <lineage>
        <taxon>Eukaryota</taxon>
        <taxon>Viridiplantae</taxon>
        <taxon>Streptophyta</taxon>
        <taxon>Embryophyta</taxon>
        <taxon>Tracheophyta</taxon>
        <taxon>Spermatophyta</taxon>
        <taxon>Magnoliopsida</taxon>
        <taxon>eudicotyledons</taxon>
        <taxon>Gunneridae</taxon>
        <taxon>Pentapetalae</taxon>
        <taxon>asterids</taxon>
        <taxon>campanulids</taxon>
        <taxon>Asterales</taxon>
        <taxon>Asteraceae</taxon>
        <taxon>Asteroideae</taxon>
        <taxon>Anthemideae</taxon>
        <taxon>Anthemidinae</taxon>
        <taxon>Tanacetum</taxon>
    </lineage>
</organism>
<protein>
    <submittedName>
        <fullName evidence="1">Uncharacterized protein</fullName>
    </submittedName>
</protein>
<gene>
    <name evidence="1" type="ORF">Tco_1122162</name>
</gene>